<keyword evidence="7 36" id="KW-0808">Transferase</keyword>
<evidence type="ECO:0000256" key="20">
    <source>
        <dbReference type="ARBA" id="ARBA00050860"/>
    </source>
</evidence>
<evidence type="ECO:0000256" key="1">
    <source>
        <dbReference type="ARBA" id="ARBA00004240"/>
    </source>
</evidence>
<evidence type="ECO:0000256" key="23">
    <source>
        <dbReference type="ARBA" id="ARBA00051534"/>
    </source>
</evidence>
<evidence type="ECO:0000256" key="27">
    <source>
        <dbReference type="ARBA" id="ARBA00052310"/>
    </source>
</evidence>
<dbReference type="GO" id="GO:0005783">
    <property type="term" value="C:endoplasmic reticulum"/>
    <property type="evidence" value="ECO:0007669"/>
    <property type="project" value="UniProtKB-SubCell"/>
</dbReference>
<evidence type="ECO:0000256" key="14">
    <source>
        <dbReference type="ARBA" id="ARBA00023136"/>
    </source>
</evidence>
<keyword evidence="13" id="KW-0496">Mitochondrion</keyword>
<evidence type="ECO:0000256" key="4">
    <source>
        <dbReference type="ARBA" id="ARBA00005232"/>
    </source>
</evidence>
<evidence type="ECO:0000256" key="12">
    <source>
        <dbReference type="ARBA" id="ARBA00023098"/>
    </source>
</evidence>
<accession>A0A8W8L6K9</accession>
<dbReference type="PROSITE" id="PS00440">
    <property type="entry name" value="ACYLTRANSF_C_2"/>
    <property type="match status" value="1"/>
</dbReference>
<comment type="catalytic activity">
    <reaction evidence="21">
        <text>4,8-dimethylnonanoyl-CoA + (R)-carnitine = O-4,8-dimethylnonanoyl-(R)-carnitine + CoA</text>
        <dbReference type="Rhea" id="RHEA:44860"/>
        <dbReference type="ChEBI" id="CHEBI:16347"/>
        <dbReference type="ChEBI" id="CHEBI:57287"/>
        <dbReference type="ChEBI" id="CHEBI:77061"/>
        <dbReference type="ChEBI" id="CHEBI:84654"/>
    </reaction>
    <physiologicalReaction direction="left-to-right" evidence="21">
        <dbReference type="Rhea" id="RHEA:44861"/>
    </physiologicalReaction>
</comment>
<dbReference type="GO" id="GO:0005777">
    <property type="term" value="C:peroxisome"/>
    <property type="evidence" value="ECO:0007669"/>
    <property type="project" value="UniProtKB-SubCell"/>
</dbReference>
<name>A0A8W8L6K9_MAGGI</name>
<comment type="catalytic activity">
    <reaction evidence="18">
        <text>2-methylbutanoyl-CoA + (R)-carnitine = O-2-methylbutanoyl-(R)-carnitine + CoA</text>
        <dbReference type="Rhea" id="RHEA:44992"/>
        <dbReference type="ChEBI" id="CHEBI:16347"/>
        <dbReference type="ChEBI" id="CHEBI:57287"/>
        <dbReference type="ChEBI" id="CHEBI:57336"/>
        <dbReference type="ChEBI" id="CHEBI:84840"/>
    </reaction>
    <physiologicalReaction direction="left-to-right" evidence="18">
        <dbReference type="Rhea" id="RHEA:44993"/>
    </physiologicalReaction>
</comment>
<evidence type="ECO:0000256" key="19">
    <source>
        <dbReference type="ARBA" id="ARBA00050851"/>
    </source>
</evidence>
<sequence length="628" mass="70972">MLRFARVKWLHRVSCNLQKMQTNEKLFVGRMFSVQDSLPKLPVPALDQTLQKYLRSVRPLLTDEEYAKTQKIVEDFNRDPGPKLQTLLEKRAQRETNWLSDWWTNVAYLEFRQPVTVNVSPGVVFPKQNYTDKEGQLRFTAKLISGLLDYKKMIDQQTLPVEKMGKQSLCMMQYYKILCGCRIPGKKKDTWVCYPPDEANPPRHLVIAHNNAFFFLECYGSDNQPLGTEQIYEQLKNIVNQSNEPDVPVGLLTTENRNKWAKAYELLAKDKESKASLEILQRSICAICIDNKLPESAPGEEDSTAAKMMLHGGGSQFNSANRWFDKTLQFIVGPNGICGLNYEHTTAEGPPIISIVDHVLDYCSKNADNSTKAPGVIPPRKLKFNLSFPALKENLEEAAENLDSMVKDVDLTVFKFTEYGKNFPKSQKLSPDSYLQMAFQLAYFRLYSKPCATYETASLRQFQLGRTDTIRSCSIESLEFSKGMMDASLSKQKKAELLRKAVTGHKNYVAEAVKGQGIDRHLLGLKLIALENNMKVPALHMDVAYSLSSHHNVSTSQVPAKYEACLVFGPTVPDGYGVCYNPQEKQVILGVSAFNCCPETDSKRFKDSIQQSLLDMKSVLEGSIQSKL</sequence>
<comment type="catalytic activity">
    <reaction evidence="23">
        <text>2,6-dimethylheptanoyl-CoA + (R)-carnitine = O-2,6-dimethylheptanoyl-(R)-carnitine + CoA</text>
        <dbReference type="Rhea" id="RHEA:45004"/>
        <dbReference type="ChEBI" id="CHEBI:16347"/>
        <dbReference type="ChEBI" id="CHEBI:57287"/>
        <dbReference type="ChEBI" id="CHEBI:84843"/>
        <dbReference type="ChEBI" id="CHEBI:84847"/>
    </reaction>
    <physiologicalReaction direction="left-to-right" evidence="23">
        <dbReference type="Rhea" id="RHEA:45005"/>
    </physiologicalReaction>
</comment>
<dbReference type="EnsemblMetazoa" id="G26919.10">
    <property type="protein sequence ID" value="G26919.10:cds"/>
    <property type="gene ID" value="G26919"/>
</dbReference>
<organism evidence="38 39">
    <name type="scientific">Magallana gigas</name>
    <name type="common">Pacific oyster</name>
    <name type="synonym">Crassostrea gigas</name>
    <dbReference type="NCBI Taxonomy" id="29159"/>
    <lineage>
        <taxon>Eukaryota</taxon>
        <taxon>Metazoa</taxon>
        <taxon>Spiralia</taxon>
        <taxon>Lophotrochozoa</taxon>
        <taxon>Mollusca</taxon>
        <taxon>Bivalvia</taxon>
        <taxon>Autobranchia</taxon>
        <taxon>Pteriomorphia</taxon>
        <taxon>Ostreida</taxon>
        <taxon>Ostreoidea</taxon>
        <taxon>Ostreidae</taxon>
        <taxon>Magallana</taxon>
    </lineage>
</organism>
<feature type="domain" description="Choline/carnitine acyltransferase" evidence="37">
    <location>
        <begin position="41"/>
        <end position="611"/>
    </location>
</feature>
<comment type="catalytic activity">
    <reaction evidence="20">
        <text>3-hydroxybutanoyl-CoA + (R)-carnitine = O-3-hydroxybutanoyl-(R)-carnitine + CoA</text>
        <dbReference type="Rhea" id="RHEA:45000"/>
        <dbReference type="ChEBI" id="CHEBI:16347"/>
        <dbReference type="ChEBI" id="CHEBI:57287"/>
        <dbReference type="ChEBI" id="CHEBI:78611"/>
        <dbReference type="ChEBI" id="CHEBI:84842"/>
    </reaction>
    <physiologicalReaction direction="left-to-right" evidence="20">
        <dbReference type="Rhea" id="RHEA:45001"/>
    </physiologicalReaction>
</comment>
<evidence type="ECO:0000256" key="9">
    <source>
        <dbReference type="ARBA" id="ARBA00022824"/>
    </source>
</evidence>
<keyword evidence="6" id="KW-0813">Transport</keyword>
<evidence type="ECO:0000256" key="36">
    <source>
        <dbReference type="RuleBase" id="RU003801"/>
    </source>
</evidence>
<dbReference type="InterPro" id="IPR023213">
    <property type="entry name" value="CAT-like_dom_sf"/>
</dbReference>
<dbReference type="GO" id="GO:0004092">
    <property type="term" value="F:carnitine O-acetyltransferase activity"/>
    <property type="evidence" value="ECO:0007669"/>
    <property type="project" value="UniProtKB-EC"/>
</dbReference>
<dbReference type="InterPro" id="IPR039551">
    <property type="entry name" value="Cho/carn_acyl_trans"/>
</dbReference>
<evidence type="ECO:0000313" key="38">
    <source>
        <dbReference type="EnsemblMetazoa" id="G26919.10:cds"/>
    </source>
</evidence>
<dbReference type="GO" id="GO:0019254">
    <property type="term" value="P:carnitine metabolic process, CoA-linked"/>
    <property type="evidence" value="ECO:0007669"/>
    <property type="project" value="TreeGrafter"/>
</dbReference>
<proteinExistence type="inferred from homology"/>
<dbReference type="AlphaFoldDB" id="A0A8W8L6K9"/>
<comment type="catalytic activity">
    <reaction evidence="25">
        <text>2-methylpropanoyl-CoA + (R)-carnitine = O-isobutanoyl-(R)-carnitine + CoA</text>
        <dbReference type="Rhea" id="RHEA:44988"/>
        <dbReference type="ChEBI" id="CHEBI:16347"/>
        <dbReference type="ChEBI" id="CHEBI:57287"/>
        <dbReference type="ChEBI" id="CHEBI:57338"/>
        <dbReference type="ChEBI" id="CHEBI:84838"/>
    </reaction>
    <physiologicalReaction direction="left-to-right" evidence="25">
        <dbReference type="Rhea" id="RHEA:44989"/>
    </physiologicalReaction>
</comment>
<dbReference type="Pfam" id="PF00755">
    <property type="entry name" value="Carn_acyltransf"/>
    <property type="match status" value="1"/>
</dbReference>
<dbReference type="Gene3D" id="3.30.559.70">
    <property type="entry name" value="Choline/Carnitine o-acyltransferase, domain 2"/>
    <property type="match status" value="1"/>
</dbReference>
<comment type="subunit">
    <text evidence="5">Monomer.</text>
</comment>
<comment type="catalytic activity">
    <reaction evidence="19">
        <text>butanoyl-CoA + (R)-carnitine = O-butanoyl-(R)-carnitine + CoA</text>
        <dbReference type="Rhea" id="RHEA:44980"/>
        <dbReference type="ChEBI" id="CHEBI:16347"/>
        <dbReference type="ChEBI" id="CHEBI:21949"/>
        <dbReference type="ChEBI" id="CHEBI:57287"/>
        <dbReference type="ChEBI" id="CHEBI:57371"/>
    </reaction>
    <physiologicalReaction direction="left-to-right" evidence="19">
        <dbReference type="Rhea" id="RHEA:44981"/>
    </physiologicalReaction>
</comment>
<evidence type="ECO:0000256" key="17">
    <source>
        <dbReference type="ARBA" id="ARBA00050133"/>
    </source>
</evidence>
<dbReference type="PROSITE" id="PS00439">
    <property type="entry name" value="ACYLTRANSF_C_1"/>
    <property type="match status" value="1"/>
</dbReference>
<evidence type="ECO:0000256" key="28">
    <source>
        <dbReference type="ARBA" id="ARBA00052568"/>
    </source>
</evidence>
<dbReference type="EC" id="2.3.1.137" evidence="31"/>
<comment type="function">
    <text evidence="30">Catalyzes the reversible transfer of acyl groups from carnitine to coenzyme A (CoA) and regulates the acyl-CoA/CoA ratio. Also plays a crucial role in the transport of fatty acids for beta-oxidation. Responsible for the synthesis of short- and branched-chain acylcarnitines. Active towards some branched-chain amino acid oxidation pathway (BCAAO) intermediates. Trans-2-enoyl-CoAs and 2-methylacyl-CoAs are poor substrates.</text>
</comment>
<keyword evidence="39" id="KW-1185">Reference proteome</keyword>
<keyword evidence="14" id="KW-0472">Membrane</keyword>
<comment type="similarity">
    <text evidence="4 36">Belongs to the carnitine/choline acetyltransferase family.</text>
</comment>
<evidence type="ECO:0000256" key="10">
    <source>
        <dbReference type="ARBA" id="ARBA00022832"/>
    </source>
</evidence>
<dbReference type="GO" id="GO:0005743">
    <property type="term" value="C:mitochondrial inner membrane"/>
    <property type="evidence" value="ECO:0007669"/>
    <property type="project" value="UniProtKB-SubCell"/>
</dbReference>
<evidence type="ECO:0000256" key="16">
    <source>
        <dbReference type="ARBA" id="ARBA00023315"/>
    </source>
</evidence>
<evidence type="ECO:0000256" key="13">
    <source>
        <dbReference type="ARBA" id="ARBA00023128"/>
    </source>
</evidence>
<keyword evidence="11" id="KW-0007">Acetylation</keyword>
<keyword evidence="10" id="KW-0276">Fatty acid metabolism</keyword>
<dbReference type="Proteomes" id="UP000005408">
    <property type="component" value="Unassembled WGS sequence"/>
</dbReference>
<dbReference type="FunFam" id="3.30.559.70:FF:000002">
    <property type="entry name" value="Carnitine O-acetyltransferase"/>
    <property type="match status" value="1"/>
</dbReference>
<evidence type="ECO:0000256" key="31">
    <source>
        <dbReference type="ARBA" id="ARBA00066418"/>
    </source>
</evidence>
<dbReference type="PANTHER" id="PTHR22589:SF103">
    <property type="entry name" value="CARNITINE O-ACETYL-TRANSFERASE, ISOFORM A-RELATED"/>
    <property type="match status" value="1"/>
</dbReference>
<evidence type="ECO:0000256" key="22">
    <source>
        <dbReference type="ARBA" id="ARBA00051518"/>
    </source>
</evidence>
<comment type="catalytic activity">
    <reaction evidence="27">
        <text>(R)-carnitine + acetyl-CoA = O-acetyl-(R)-carnitine + CoA</text>
        <dbReference type="Rhea" id="RHEA:21136"/>
        <dbReference type="ChEBI" id="CHEBI:16347"/>
        <dbReference type="ChEBI" id="CHEBI:57287"/>
        <dbReference type="ChEBI" id="CHEBI:57288"/>
        <dbReference type="ChEBI" id="CHEBI:57589"/>
        <dbReference type="EC" id="2.3.1.7"/>
    </reaction>
    <physiologicalReaction direction="left-to-right" evidence="27">
        <dbReference type="Rhea" id="RHEA:21137"/>
    </physiologicalReaction>
</comment>
<evidence type="ECO:0000256" key="29">
    <source>
        <dbReference type="ARBA" id="ARBA00053012"/>
    </source>
</evidence>
<comment type="catalytic activity">
    <reaction evidence="26">
        <text>hexanoyl-CoA + (R)-carnitine = O-hexanoyl-(R)-carnitine + CoA</text>
        <dbReference type="Rhea" id="RHEA:44972"/>
        <dbReference type="ChEBI" id="CHEBI:16347"/>
        <dbReference type="ChEBI" id="CHEBI:57287"/>
        <dbReference type="ChEBI" id="CHEBI:62620"/>
        <dbReference type="ChEBI" id="CHEBI:84834"/>
    </reaction>
    <physiologicalReaction direction="left-to-right" evidence="26">
        <dbReference type="Rhea" id="RHEA:44973"/>
    </physiologicalReaction>
</comment>
<dbReference type="OMA" id="FRMYNIC"/>
<evidence type="ECO:0000313" key="39">
    <source>
        <dbReference type="Proteomes" id="UP000005408"/>
    </source>
</evidence>
<reference evidence="38" key="1">
    <citation type="submission" date="2022-08" db="UniProtKB">
        <authorList>
            <consortium name="EnsemblMetazoa"/>
        </authorList>
    </citation>
    <scope>IDENTIFICATION</scope>
    <source>
        <strain evidence="38">05x7-T-G4-1.051#20</strain>
    </source>
</reference>
<dbReference type="GO" id="GO:0008458">
    <property type="term" value="F:carnitine O-octanoyltransferase activity"/>
    <property type="evidence" value="ECO:0007669"/>
    <property type="project" value="UniProtKB-EC"/>
</dbReference>
<keyword evidence="8" id="KW-0999">Mitochondrion inner membrane</keyword>
<evidence type="ECO:0000256" key="5">
    <source>
        <dbReference type="ARBA" id="ARBA00011245"/>
    </source>
</evidence>
<evidence type="ECO:0000256" key="26">
    <source>
        <dbReference type="ARBA" id="ARBA00051962"/>
    </source>
</evidence>
<evidence type="ECO:0000259" key="37">
    <source>
        <dbReference type="Pfam" id="PF00755"/>
    </source>
</evidence>
<comment type="catalytic activity">
    <reaction evidence="22">
        <text>octanoyl-CoA + (R)-carnitine = O-octanoyl-(R)-carnitine + CoA</text>
        <dbReference type="Rhea" id="RHEA:17177"/>
        <dbReference type="ChEBI" id="CHEBI:16347"/>
        <dbReference type="ChEBI" id="CHEBI:18102"/>
        <dbReference type="ChEBI" id="CHEBI:57287"/>
        <dbReference type="ChEBI" id="CHEBI:57386"/>
        <dbReference type="EC" id="2.3.1.137"/>
    </reaction>
    <physiologicalReaction direction="left-to-right" evidence="22">
        <dbReference type="Rhea" id="RHEA:17178"/>
    </physiologicalReaction>
</comment>
<evidence type="ECO:0000256" key="35">
    <source>
        <dbReference type="PIRSR" id="PIRSR600542-1"/>
    </source>
</evidence>
<comment type="catalytic activity">
    <reaction evidence="29">
        <text>propanoyl-CoA + (R)-carnitine = O-propanoyl-(R)-carnitine + CoA</text>
        <dbReference type="Rhea" id="RHEA:44976"/>
        <dbReference type="ChEBI" id="CHEBI:16347"/>
        <dbReference type="ChEBI" id="CHEBI:53210"/>
        <dbReference type="ChEBI" id="CHEBI:57287"/>
        <dbReference type="ChEBI" id="CHEBI:57392"/>
    </reaction>
    <physiologicalReaction direction="left-to-right" evidence="29">
        <dbReference type="Rhea" id="RHEA:44977"/>
    </physiologicalReaction>
</comment>
<evidence type="ECO:0000256" key="32">
    <source>
        <dbReference type="ARBA" id="ARBA00066910"/>
    </source>
</evidence>
<comment type="catalytic activity">
    <reaction evidence="28">
        <text>acetoacetyl-CoA + (R)-carnitine = O-3-oxobutanoyl-(R)-carnitine + CoA</text>
        <dbReference type="Rhea" id="RHEA:44996"/>
        <dbReference type="ChEBI" id="CHEBI:16347"/>
        <dbReference type="ChEBI" id="CHEBI:57286"/>
        <dbReference type="ChEBI" id="CHEBI:57287"/>
        <dbReference type="ChEBI" id="CHEBI:84841"/>
    </reaction>
    <physiologicalReaction direction="left-to-right" evidence="28">
        <dbReference type="Rhea" id="RHEA:44997"/>
    </physiologicalReaction>
</comment>
<dbReference type="InterPro" id="IPR000542">
    <property type="entry name" value="Carn_acyl_trans"/>
</dbReference>
<evidence type="ECO:0000256" key="3">
    <source>
        <dbReference type="ARBA" id="ARBA00004443"/>
    </source>
</evidence>
<evidence type="ECO:0000256" key="18">
    <source>
        <dbReference type="ARBA" id="ARBA00050207"/>
    </source>
</evidence>
<keyword evidence="9" id="KW-0256">Endoplasmic reticulum</keyword>
<dbReference type="InterPro" id="IPR042231">
    <property type="entry name" value="Cho/carn_acyl_trans_2"/>
</dbReference>
<dbReference type="PANTHER" id="PTHR22589">
    <property type="entry name" value="CARNITINE O-ACYLTRANSFERASE"/>
    <property type="match status" value="1"/>
</dbReference>
<dbReference type="Gene3D" id="3.30.559.10">
    <property type="entry name" value="Chloramphenicol acetyltransferase-like domain"/>
    <property type="match status" value="1"/>
</dbReference>
<evidence type="ECO:0000256" key="34">
    <source>
        <dbReference type="ARBA" id="ARBA00079830"/>
    </source>
</evidence>
<keyword evidence="12" id="KW-0443">Lipid metabolism</keyword>
<dbReference type="FunFam" id="3.30.559.10:FF:000001">
    <property type="entry name" value="Carnitine O-acetyltransferase"/>
    <property type="match status" value="1"/>
</dbReference>
<evidence type="ECO:0000256" key="11">
    <source>
        <dbReference type="ARBA" id="ARBA00022990"/>
    </source>
</evidence>
<evidence type="ECO:0000256" key="6">
    <source>
        <dbReference type="ARBA" id="ARBA00022448"/>
    </source>
</evidence>
<evidence type="ECO:0000256" key="15">
    <source>
        <dbReference type="ARBA" id="ARBA00023140"/>
    </source>
</evidence>
<evidence type="ECO:0000256" key="24">
    <source>
        <dbReference type="ARBA" id="ARBA00051554"/>
    </source>
</evidence>
<comment type="subcellular location">
    <subcellularLocation>
        <location evidence="1">Endoplasmic reticulum</location>
    </subcellularLocation>
    <subcellularLocation>
        <location evidence="3">Mitochondrion inner membrane</location>
        <topology evidence="3">Peripheral membrane protein</topology>
        <orientation evidence="3">Matrix side</orientation>
    </subcellularLocation>
    <subcellularLocation>
        <location evidence="2">Peroxisome</location>
    </subcellularLocation>
</comment>
<evidence type="ECO:0000256" key="30">
    <source>
        <dbReference type="ARBA" id="ARBA00058613"/>
    </source>
</evidence>
<dbReference type="GO" id="GO:0006631">
    <property type="term" value="P:fatty acid metabolic process"/>
    <property type="evidence" value="ECO:0007669"/>
    <property type="project" value="UniProtKB-KW"/>
</dbReference>
<comment type="catalytic activity">
    <reaction evidence="24">
        <text>3-methylbutanoyl-CoA + (R)-carnitine = O-3-methylbutanoyl-(R)-carnitine + CoA</text>
        <dbReference type="Rhea" id="RHEA:44984"/>
        <dbReference type="ChEBI" id="CHEBI:16347"/>
        <dbReference type="ChEBI" id="CHEBI:57287"/>
        <dbReference type="ChEBI" id="CHEBI:57345"/>
        <dbReference type="ChEBI" id="CHEBI:70819"/>
    </reaction>
    <physiologicalReaction direction="left-to-right" evidence="24">
        <dbReference type="Rhea" id="RHEA:44985"/>
    </physiologicalReaction>
</comment>
<evidence type="ECO:0000256" key="2">
    <source>
        <dbReference type="ARBA" id="ARBA00004275"/>
    </source>
</evidence>
<comment type="catalytic activity">
    <reaction evidence="17">
        <text>decanoyl-CoA + (R)-carnitine = O-decanoyl-(R)-carnitine + CoA</text>
        <dbReference type="Rhea" id="RHEA:44828"/>
        <dbReference type="ChEBI" id="CHEBI:16347"/>
        <dbReference type="ChEBI" id="CHEBI:28717"/>
        <dbReference type="ChEBI" id="CHEBI:57287"/>
        <dbReference type="ChEBI" id="CHEBI:61430"/>
    </reaction>
    <physiologicalReaction direction="left-to-right" evidence="17">
        <dbReference type="Rhea" id="RHEA:44829"/>
    </physiologicalReaction>
</comment>
<evidence type="ECO:0000256" key="8">
    <source>
        <dbReference type="ARBA" id="ARBA00022792"/>
    </source>
</evidence>
<evidence type="ECO:0000256" key="25">
    <source>
        <dbReference type="ARBA" id="ARBA00051955"/>
    </source>
</evidence>
<protein>
    <recommendedName>
        <fullName evidence="33">Carnitine O-acetyltransferase</fullName>
        <ecNumber evidence="31">2.3.1.137</ecNumber>
        <ecNumber evidence="32">2.3.1.7</ecNumber>
    </recommendedName>
    <alternativeName>
        <fullName evidence="34">Carnitine acetyltransferase</fullName>
    </alternativeName>
</protein>
<dbReference type="SUPFAM" id="SSF52777">
    <property type="entry name" value="CoA-dependent acyltransferases"/>
    <property type="match status" value="2"/>
</dbReference>
<dbReference type="EC" id="2.3.1.7" evidence="32"/>
<evidence type="ECO:0000256" key="21">
    <source>
        <dbReference type="ARBA" id="ARBA00051087"/>
    </source>
</evidence>
<evidence type="ECO:0000256" key="33">
    <source>
        <dbReference type="ARBA" id="ARBA00074976"/>
    </source>
</evidence>
<feature type="active site" description="Proton acceptor" evidence="35">
    <location>
        <position position="344"/>
    </location>
</feature>
<evidence type="ECO:0000256" key="7">
    <source>
        <dbReference type="ARBA" id="ARBA00022679"/>
    </source>
</evidence>
<keyword evidence="16 36" id="KW-0012">Acyltransferase</keyword>
<keyword evidence="15" id="KW-0576">Peroxisome</keyword>